<dbReference type="PANTHER" id="PTHR10183">
    <property type="entry name" value="CALPAIN"/>
    <property type="match status" value="1"/>
</dbReference>
<proteinExistence type="inferred from homology"/>
<feature type="region of interest" description="Disordered" evidence="4">
    <location>
        <begin position="1"/>
        <end position="21"/>
    </location>
</feature>
<dbReference type="InterPro" id="IPR000169">
    <property type="entry name" value="Pept_cys_AS"/>
</dbReference>
<dbReference type="PROSITE" id="PS50203">
    <property type="entry name" value="CALPAIN_CAT"/>
    <property type="match status" value="1"/>
</dbReference>
<feature type="active site" evidence="2 3">
    <location>
        <position position="195"/>
    </location>
</feature>
<evidence type="ECO:0000256" key="2">
    <source>
        <dbReference type="PIRSR" id="PIRSR622684-1"/>
    </source>
</evidence>
<dbReference type="CDD" id="cd00044">
    <property type="entry name" value="CysPc"/>
    <property type="match status" value="1"/>
</dbReference>
<dbReference type="PROSITE" id="PS00139">
    <property type="entry name" value="THIOL_PROTEASE_CYS"/>
    <property type="match status" value="1"/>
</dbReference>
<name>A0A428R8P1_9HYPO</name>
<keyword evidence="3" id="KW-0378">Hydrolase</keyword>
<accession>A0A428R8P1</accession>
<dbReference type="AlphaFoldDB" id="A0A428R8P1"/>
<reference evidence="6 7" key="1">
    <citation type="submission" date="2017-06" db="EMBL/GenBank/DDBJ databases">
        <title>Comparative genomic analysis of Ambrosia Fusariam Clade fungi.</title>
        <authorList>
            <person name="Stajich J.E."/>
            <person name="Carrillo J."/>
            <person name="Kijimoto T."/>
            <person name="Eskalen A."/>
            <person name="O'Donnell K."/>
            <person name="Kasson M."/>
        </authorList>
    </citation>
    <scope>NUCLEOTIDE SEQUENCE [LARGE SCALE GENOMIC DNA]</scope>
    <source>
        <strain evidence="6 7">NRRL62584</strain>
    </source>
</reference>
<dbReference type="Gene3D" id="3.90.70.10">
    <property type="entry name" value="Cysteine proteinases"/>
    <property type="match status" value="1"/>
</dbReference>
<dbReference type="InterPro" id="IPR022684">
    <property type="entry name" value="Calpain_cysteine_protease"/>
</dbReference>
<dbReference type="PANTHER" id="PTHR10183:SF425">
    <property type="entry name" value="CALPAIN-5"/>
    <property type="match status" value="1"/>
</dbReference>
<evidence type="ECO:0000313" key="6">
    <source>
        <dbReference type="EMBL" id="RSL73877.1"/>
    </source>
</evidence>
<dbReference type="Proteomes" id="UP000288168">
    <property type="component" value="Unassembled WGS sequence"/>
</dbReference>
<gene>
    <name evidence="6" type="ORF">CEP54_000278</name>
</gene>
<dbReference type="Pfam" id="PF00648">
    <property type="entry name" value="Peptidase_C2"/>
    <property type="match status" value="1"/>
</dbReference>
<dbReference type="EMBL" id="NKCI01000001">
    <property type="protein sequence ID" value="RSL73877.1"/>
    <property type="molecule type" value="Genomic_DNA"/>
</dbReference>
<feature type="active site" evidence="2 3">
    <location>
        <position position="372"/>
    </location>
</feature>
<feature type="region of interest" description="Disordered" evidence="4">
    <location>
        <begin position="601"/>
        <end position="631"/>
    </location>
</feature>
<keyword evidence="7" id="KW-1185">Reference proteome</keyword>
<evidence type="ECO:0000313" key="7">
    <source>
        <dbReference type="Proteomes" id="UP000288168"/>
    </source>
</evidence>
<feature type="active site" evidence="2 3">
    <location>
        <position position="397"/>
    </location>
</feature>
<dbReference type="InterPro" id="IPR001300">
    <property type="entry name" value="Peptidase_C2_calpain_cat"/>
</dbReference>
<organism evidence="6 7">
    <name type="scientific">Fusarium duplospermum</name>
    <dbReference type="NCBI Taxonomy" id="1325734"/>
    <lineage>
        <taxon>Eukaryota</taxon>
        <taxon>Fungi</taxon>
        <taxon>Dikarya</taxon>
        <taxon>Ascomycota</taxon>
        <taxon>Pezizomycotina</taxon>
        <taxon>Sordariomycetes</taxon>
        <taxon>Hypocreomycetidae</taxon>
        <taxon>Hypocreales</taxon>
        <taxon>Nectriaceae</taxon>
        <taxon>Fusarium</taxon>
        <taxon>Fusarium solani species complex</taxon>
    </lineage>
</organism>
<keyword evidence="3" id="KW-0788">Thiol protease</keyword>
<evidence type="ECO:0000259" key="5">
    <source>
        <dbReference type="PROSITE" id="PS50203"/>
    </source>
</evidence>
<evidence type="ECO:0000256" key="4">
    <source>
        <dbReference type="SAM" id="MobiDB-lite"/>
    </source>
</evidence>
<dbReference type="OrthoDB" id="424753at2759"/>
<keyword evidence="3" id="KW-0645">Protease</keyword>
<dbReference type="GO" id="GO:0006508">
    <property type="term" value="P:proteolysis"/>
    <property type="evidence" value="ECO:0007669"/>
    <property type="project" value="UniProtKB-KW"/>
</dbReference>
<evidence type="ECO:0000256" key="3">
    <source>
        <dbReference type="PROSITE-ProRule" id="PRU00239"/>
    </source>
</evidence>
<evidence type="ECO:0000256" key="1">
    <source>
        <dbReference type="ARBA" id="ARBA00007623"/>
    </source>
</evidence>
<dbReference type="SUPFAM" id="SSF54001">
    <property type="entry name" value="Cysteine proteinases"/>
    <property type="match status" value="1"/>
</dbReference>
<protein>
    <recommendedName>
        <fullName evidence="5">Calpain catalytic domain-containing protein</fullName>
    </recommendedName>
</protein>
<dbReference type="GO" id="GO:0004198">
    <property type="term" value="F:calcium-dependent cysteine-type endopeptidase activity"/>
    <property type="evidence" value="ECO:0007669"/>
    <property type="project" value="InterPro"/>
</dbReference>
<feature type="compositionally biased region" description="Basic and acidic residues" evidence="4">
    <location>
        <begin position="601"/>
        <end position="628"/>
    </location>
</feature>
<dbReference type="InterPro" id="IPR038765">
    <property type="entry name" value="Papain-like_cys_pep_sf"/>
</dbReference>
<dbReference type="STRING" id="1325734.A0A428R8P1"/>
<comment type="similarity">
    <text evidence="1">Belongs to the peptidase C2 family.</text>
</comment>
<comment type="caution">
    <text evidence="6">The sequence shown here is derived from an EMBL/GenBank/DDBJ whole genome shotgun (WGS) entry which is preliminary data.</text>
</comment>
<sequence length="723" mass="81524">MKHSKLPSPGMAKADQRRDSSLSPQARIADFWSKAHTKIPGKITSIFPARLYHGLLLDETCHLEPFYTAPSYEIAAQQCRAQVHAIVEQCEHANSKFSDPDFDIKTDFYSGINSCLFGLMEGCECDGSSRGFKKSAFAGDAPMPFSRNLPRPRATSDDLSLPGSVHRISWIFENPRFTVNGFSGSDIQQGANGDCWWLAALGAIAHRDDLMEKICVARDEEVGVYGFVFCKDGEWISTVVDDNLYLAEQDFDAGMYDATGEKAQLHRRQKQNGSKALFFAKCRDSNETWLPLIEKAFAKVHGDYQALDGGWASMAMEDLTGGITSIIASSCILHKERLWRELLSSGTQSGEFVFGLSSGAGEEHKNGLVLSHAYSILKAVEMKDEDNGVTHLIKVRNPWGQRSGDGLGEWHGPWADGSKEWNPYTMKQLRHEFGDNGTFWMMYDDVLENFEYIYRTRLFNSQWNMVQKWMSVQVPWLPGFLRKRFIIEIKAKSTVVVTLSQLDDRYFHGFQGQYDFTLHFLLRAVTSQKKLCQVSPTNHGDRRSVSCEMVLEPGIYEAIPKILAEASEFPCVEEMLKLAEGKNPQKLRQIGLRYDLSHAKEGIINEDNPPKKDGGERAMDSKKRREQQEIQESEVINQMDKSLPSRHIRVEGVVDGSERDIVGGLETNGGKITGEDSSLDSLRRKCMGHPWNPTCVVGLRVYSLHKNAEIWITESEVDTKVER</sequence>
<dbReference type="SMART" id="SM00230">
    <property type="entry name" value="CysPc"/>
    <property type="match status" value="1"/>
</dbReference>
<feature type="domain" description="Calpain catalytic" evidence="5">
    <location>
        <begin position="167"/>
        <end position="459"/>
    </location>
</feature>